<dbReference type="InterPro" id="IPR002034">
    <property type="entry name" value="AIPM/Hcit_synth_CS"/>
</dbReference>
<dbReference type="Pfam" id="PF22617">
    <property type="entry name" value="HCS_D2"/>
    <property type="match status" value="1"/>
</dbReference>
<evidence type="ECO:0000256" key="6">
    <source>
        <dbReference type="ARBA" id="ARBA00022679"/>
    </source>
</evidence>
<dbReference type="SUPFAM" id="SSF51569">
    <property type="entry name" value="Aldolase"/>
    <property type="match status" value="1"/>
</dbReference>
<accession>A0A2D1U7F9</accession>
<evidence type="ECO:0000256" key="7">
    <source>
        <dbReference type="ARBA" id="ARBA00023211"/>
    </source>
</evidence>
<dbReference type="RefSeq" id="WP_099439415.1">
    <property type="nucleotide sequence ID" value="NZ_CP024091.1"/>
</dbReference>
<feature type="domain" description="Pyruvate carboxyltransferase" evidence="10">
    <location>
        <begin position="8"/>
        <end position="269"/>
    </location>
</feature>
<dbReference type="EMBL" id="CP024091">
    <property type="protein sequence ID" value="ATP57494.1"/>
    <property type="molecule type" value="Genomic_DNA"/>
</dbReference>
<evidence type="ECO:0000256" key="1">
    <source>
        <dbReference type="ARBA" id="ARBA00004689"/>
    </source>
</evidence>
<dbReference type="PROSITE" id="PS00816">
    <property type="entry name" value="AIPM_HOMOCIT_SYNTH_2"/>
    <property type="match status" value="1"/>
</dbReference>
<sequence>MLHDPNRVYVFDTTLRDGEQVPGCQLTTPEKIEIAKELETLGVDIIEAGFPISSPGDFQSVVELSKAVSEPIICALTRANKGDIDSAVAALKFAKRPRIHTGIGSSDMHIKHKFNSTREDILARAVEAVKYAKQFVEDIEFYAEDAGRADERFLAQMVEAVIAAGATVVNIPDTNGYCLPDQYGRKIKFLKENVKNIDNAIISVHCHNDLGLATANSIAGLQNGARQIEGTINGIGERAGNTSIEEVVMILKTHQTLGLHTNINTKNFYELSRMVSSQMRMPVQPNKAIVGSNAFAHSSGIHQDGFLKNRENYEIIRPEDVGFPDASIVLTARSGRHALKFHLERLGFTLNKEELGEAYLRFLTVADSKLDINDDDLLLLMGKQQLA</sequence>
<evidence type="ECO:0000256" key="5">
    <source>
        <dbReference type="ARBA" id="ARBA00022605"/>
    </source>
</evidence>
<keyword evidence="4" id="KW-0432">Leucine biosynthesis</keyword>
<dbReference type="PANTHER" id="PTHR10277:SF9">
    <property type="entry name" value="2-ISOPROPYLMALATE SYNTHASE 1, CHLOROPLASTIC-RELATED"/>
    <property type="match status" value="1"/>
</dbReference>
<keyword evidence="12" id="KW-1185">Reference proteome</keyword>
<dbReference type="InterPro" id="IPR050073">
    <property type="entry name" value="2-IPM_HCS-like"/>
</dbReference>
<evidence type="ECO:0000259" key="10">
    <source>
        <dbReference type="PROSITE" id="PS50991"/>
    </source>
</evidence>
<evidence type="ECO:0000313" key="12">
    <source>
        <dbReference type="Proteomes" id="UP000223749"/>
    </source>
</evidence>
<dbReference type="PROSITE" id="PS50991">
    <property type="entry name" value="PYR_CT"/>
    <property type="match status" value="1"/>
</dbReference>
<dbReference type="PANTHER" id="PTHR10277">
    <property type="entry name" value="HOMOCITRATE SYNTHASE-RELATED"/>
    <property type="match status" value="1"/>
</dbReference>
<evidence type="ECO:0000256" key="9">
    <source>
        <dbReference type="RuleBase" id="RU003523"/>
    </source>
</evidence>
<protein>
    <recommendedName>
        <fullName evidence="3">2-isopropylmalate synthase</fullName>
        <ecNumber evidence="3">2.3.3.13</ecNumber>
    </recommendedName>
</protein>
<evidence type="ECO:0000256" key="2">
    <source>
        <dbReference type="ARBA" id="ARBA00009396"/>
    </source>
</evidence>
<gene>
    <name evidence="11" type="ORF">CPT03_13945</name>
</gene>
<dbReference type="NCBIfam" id="NF002086">
    <property type="entry name" value="PRK00915.1-3"/>
    <property type="match status" value="1"/>
</dbReference>
<organism evidence="11 12">
    <name type="scientific">Pedobacter ginsengisoli</name>
    <dbReference type="NCBI Taxonomy" id="363852"/>
    <lineage>
        <taxon>Bacteria</taxon>
        <taxon>Pseudomonadati</taxon>
        <taxon>Bacteroidota</taxon>
        <taxon>Sphingobacteriia</taxon>
        <taxon>Sphingobacteriales</taxon>
        <taxon>Sphingobacteriaceae</taxon>
        <taxon>Pedobacter</taxon>
    </lineage>
</organism>
<dbReference type="OrthoDB" id="9804858at2"/>
<evidence type="ECO:0000256" key="4">
    <source>
        <dbReference type="ARBA" id="ARBA00022430"/>
    </source>
</evidence>
<keyword evidence="5" id="KW-0028">Amino-acid biosynthesis</keyword>
<comment type="similarity">
    <text evidence="2">Belongs to the alpha-IPM synthase/homocitrate synthase family. LeuA type 1 subfamily.</text>
</comment>
<dbReference type="CDD" id="cd07940">
    <property type="entry name" value="DRE_TIM_IPMS"/>
    <property type="match status" value="1"/>
</dbReference>
<proteinExistence type="inferred from homology"/>
<dbReference type="EC" id="2.3.3.13" evidence="3"/>
<evidence type="ECO:0000313" key="11">
    <source>
        <dbReference type="EMBL" id="ATP57494.1"/>
    </source>
</evidence>
<dbReference type="FunFam" id="1.10.238.260:FF:000001">
    <property type="entry name" value="2-isopropylmalate synthase"/>
    <property type="match status" value="1"/>
</dbReference>
<dbReference type="GO" id="GO:0009098">
    <property type="term" value="P:L-leucine biosynthetic process"/>
    <property type="evidence" value="ECO:0007669"/>
    <property type="project" value="UniProtKB-KW"/>
</dbReference>
<keyword evidence="8" id="KW-0100">Branched-chain amino acid biosynthesis</keyword>
<reference evidence="11 12" key="1">
    <citation type="submission" date="2017-10" db="EMBL/GenBank/DDBJ databases">
        <title>Whole genome of Pedobacter ginsengisoli T01R-27 isolated from tomato rhizosphere.</title>
        <authorList>
            <person name="Weon H.-Y."/>
            <person name="Lee S.A."/>
            <person name="Sang M.K."/>
            <person name="Song J."/>
        </authorList>
    </citation>
    <scope>NUCLEOTIDE SEQUENCE [LARGE SCALE GENOMIC DNA]</scope>
    <source>
        <strain evidence="11 12">T01R-27</strain>
    </source>
</reference>
<dbReference type="Proteomes" id="UP000223749">
    <property type="component" value="Chromosome"/>
</dbReference>
<name>A0A2D1U7F9_9SPHI</name>
<dbReference type="Pfam" id="PF00682">
    <property type="entry name" value="HMGL-like"/>
    <property type="match status" value="1"/>
</dbReference>
<comment type="pathway">
    <text evidence="1">Amino-acid biosynthesis; L-leucine biosynthesis; L-leucine from 3-methyl-2-oxobutanoate: step 1/4.</text>
</comment>
<keyword evidence="7" id="KW-0464">Manganese</keyword>
<dbReference type="InterPro" id="IPR000891">
    <property type="entry name" value="PYR_CT"/>
</dbReference>
<dbReference type="Gene3D" id="1.10.238.260">
    <property type="match status" value="1"/>
</dbReference>
<dbReference type="PROSITE" id="PS00815">
    <property type="entry name" value="AIPM_HOMOCIT_SYNTH_1"/>
    <property type="match status" value="1"/>
</dbReference>
<dbReference type="GO" id="GO:0003852">
    <property type="term" value="F:2-isopropylmalate synthase activity"/>
    <property type="evidence" value="ECO:0007669"/>
    <property type="project" value="UniProtKB-EC"/>
</dbReference>
<dbReference type="AlphaFoldDB" id="A0A2D1U7F9"/>
<evidence type="ECO:0000256" key="3">
    <source>
        <dbReference type="ARBA" id="ARBA00012973"/>
    </source>
</evidence>
<dbReference type="InterPro" id="IPR013785">
    <property type="entry name" value="Aldolase_TIM"/>
</dbReference>
<dbReference type="FunFam" id="3.20.20.70:FF:000010">
    <property type="entry name" value="2-isopropylmalate synthase"/>
    <property type="match status" value="1"/>
</dbReference>
<evidence type="ECO:0000256" key="8">
    <source>
        <dbReference type="ARBA" id="ARBA00023304"/>
    </source>
</evidence>
<dbReference type="Gene3D" id="3.20.20.70">
    <property type="entry name" value="Aldolase class I"/>
    <property type="match status" value="1"/>
</dbReference>
<dbReference type="KEGG" id="pgs:CPT03_13945"/>
<dbReference type="InterPro" id="IPR054691">
    <property type="entry name" value="LeuA/HCS_post-cat"/>
</dbReference>
<keyword evidence="6 9" id="KW-0808">Transferase</keyword>